<feature type="compositionally biased region" description="Polar residues" evidence="1">
    <location>
        <begin position="125"/>
        <end position="134"/>
    </location>
</feature>
<feature type="compositionally biased region" description="Polar residues" evidence="1">
    <location>
        <begin position="105"/>
        <end position="116"/>
    </location>
</feature>
<protein>
    <submittedName>
        <fullName evidence="2">Uncharacterized protein</fullName>
    </submittedName>
</protein>
<name>A0A0J9EP48_AJEDA</name>
<proteinExistence type="predicted"/>
<dbReference type="Proteomes" id="UP000007802">
    <property type="component" value="Unassembled WGS sequence"/>
</dbReference>
<sequence>MSTQRNSSMPTLLRTIMPRYSQTNSYSVLHRETHPFSIPFQSTPVASLAASLTTPFRCHRSLAIPPSPFPTKAGKLVSYVLRTAYGIHFIHGLKKKFKKLMPSHPTFSQGSDQNQIPHVRAQRTPKPNTGISHY</sequence>
<feature type="region of interest" description="Disordered" evidence="1">
    <location>
        <begin position="101"/>
        <end position="134"/>
    </location>
</feature>
<evidence type="ECO:0000256" key="1">
    <source>
        <dbReference type="SAM" id="MobiDB-lite"/>
    </source>
</evidence>
<gene>
    <name evidence="2" type="ORF">BDDG_11869</name>
</gene>
<dbReference type="AlphaFoldDB" id="A0A0J9EP48"/>
<evidence type="ECO:0000313" key="2">
    <source>
        <dbReference type="EMBL" id="KMW67025.1"/>
    </source>
</evidence>
<dbReference type="EMBL" id="GG749415">
    <property type="protein sequence ID" value="KMW67025.1"/>
    <property type="molecule type" value="Genomic_DNA"/>
</dbReference>
<organism evidence="2">
    <name type="scientific">Ajellomyces dermatitidis (strain ATCC 18188 / CBS 674.68)</name>
    <name type="common">Blastomyces dermatitidis</name>
    <dbReference type="NCBI Taxonomy" id="653446"/>
    <lineage>
        <taxon>Eukaryota</taxon>
        <taxon>Fungi</taxon>
        <taxon>Dikarya</taxon>
        <taxon>Ascomycota</taxon>
        <taxon>Pezizomycotina</taxon>
        <taxon>Eurotiomycetes</taxon>
        <taxon>Eurotiomycetidae</taxon>
        <taxon>Onygenales</taxon>
        <taxon>Ajellomycetaceae</taxon>
        <taxon>Blastomyces</taxon>
    </lineage>
</organism>
<accession>A0A0J9EP48</accession>
<reference evidence="2" key="1">
    <citation type="submission" date="2010-03" db="EMBL/GenBank/DDBJ databases">
        <title>Annotation of Blastomyces dermatitidis strain ATCC 18188.</title>
        <authorList>
            <consortium name="The Broad Institute Genome Sequencing Platform"/>
            <consortium name="Broad Institute Genome Sequencing Center for Infectious Disease."/>
            <person name="Cuomo C."/>
            <person name="Klein B."/>
            <person name="Sullivan T."/>
            <person name="Heitman J."/>
            <person name="Young S."/>
            <person name="Zeng Q."/>
            <person name="Gargeya S."/>
            <person name="Alvarado L."/>
            <person name="Berlin A.M."/>
            <person name="Chapman S.B."/>
            <person name="Chen Z."/>
            <person name="Freedman E."/>
            <person name="Gellesch M."/>
            <person name="Goldberg J."/>
            <person name="Griggs A."/>
            <person name="Gujja S."/>
            <person name="Heilman E."/>
            <person name="Heiman D."/>
            <person name="Howarth C."/>
            <person name="Mehta T."/>
            <person name="Neiman D."/>
            <person name="Pearson M."/>
            <person name="Roberts A."/>
            <person name="Saif S."/>
            <person name="Shea T."/>
            <person name="Shenoy N."/>
            <person name="Sisk P."/>
            <person name="Stolte C."/>
            <person name="Sykes S."/>
            <person name="White J."/>
            <person name="Yandava C."/>
            <person name="Haas B."/>
            <person name="Nusbaum C."/>
            <person name="Birren B."/>
        </authorList>
    </citation>
    <scope>NUCLEOTIDE SEQUENCE</scope>
    <source>
        <strain evidence="2">ATCC 18188</strain>
    </source>
</reference>